<keyword evidence="4" id="KW-1185">Reference proteome</keyword>
<evidence type="ECO:0008006" key="5">
    <source>
        <dbReference type="Google" id="ProtNLM"/>
    </source>
</evidence>
<sequence>MKRKKRSPDAETEATGKLFEGFEDLEDDEVIELNDVVEVPEPDLDEEPRAGREEKELLLGQEELSLFEDEDVPDDDSEKALLHDELESFSGFDEEAGEDVSLSEEFESLLGGETERRGGDREAGEEAPREEAGILEDVGKEVVEESREEFMEEPGKLPEEAEVDRDFLDVLDAELDLDEDIAALLNEDRATGAAEPAQKPERGDAVEERSEAEAAAEPSKEPAAATSMSEEEEMPVMEGIVEESESAVPQGPVEDVAGMALVPGPESEEEAAGVPAVSGETSAAPTETDDWDKTIDALESRLASVLHQMVEAKLPEIVKTVLQEEIEKLKAQND</sequence>
<reference evidence="2 4" key="1">
    <citation type="submission" date="2019-05" db="EMBL/GenBank/DDBJ databases">
        <title>The Complete Genome Sequence of the n-alkane-degrading Desulfoglaeba alkanexedens ALDC reveals multiple alkylsuccinate synthase gene clusters.</title>
        <authorList>
            <person name="Callaghan A.V."/>
            <person name="Davidova I.A."/>
            <person name="Duncan K.E."/>
            <person name="Morris B."/>
            <person name="McInerney M.J."/>
        </authorList>
    </citation>
    <scope>NUCLEOTIDE SEQUENCE [LARGE SCALE GENOMIC DNA]</scope>
    <source>
        <strain evidence="2 4">ALDC</strain>
    </source>
</reference>
<name>A0A4V1ER83_9BACT</name>
<dbReference type="RefSeq" id="WP_137422711.1">
    <property type="nucleotide sequence ID" value="NZ_CP040098.1"/>
</dbReference>
<proteinExistence type="predicted"/>
<feature type="compositionally biased region" description="Acidic residues" evidence="1">
    <location>
        <begin position="229"/>
        <end position="245"/>
    </location>
</feature>
<evidence type="ECO:0000313" key="3">
    <source>
        <dbReference type="EMBL" id="QCQ23366.1"/>
    </source>
</evidence>
<dbReference type="EMBL" id="CP040098">
    <property type="protein sequence ID" value="QCQ23366.1"/>
    <property type="molecule type" value="Genomic_DNA"/>
</dbReference>
<feature type="compositionally biased region" description="Low complexity" evidence="1">
    <location>
        <begin position="213"/>
        <end position="228"/>
    </location>
</feature>
<reference evidence="2 4" key="2">
    <citation type="submission" date="2019-05" db="EMBL/GenBank/DDBJ databases">
        <authorList>
            <person name="Suflita J.M."/>
            <person name="Marks C.R."/>
        </authorList>
    </citation>
    <scope>NUCLEOTIDE SEQUENCE [LARGE SCALE GENOMIC DNA]</scope>
    <source>
        <strain evidence="2 4">ALDC</strain>
    </source>
</reference>
<feature type="region of interest" description="Disordered" evidence="1">
    <location>
        <begin position="108"/>
        <end position="139"/>
    </location>
</feature>
<dbReference type="Proteomes" id="UP000298602">
    <property type="component" value="Chromosome"/>
</dbReference>
<feature type="region of interest" description="Disordered" evidence="1">
    <location>
        <begin position="186"/>
        <end position="249"/>
    </location>
</feature>
<dbReference type="AlphaFoldDB" id="A0A4V1ER83"/>
<dbReference type="KEGG" id="dax:FDQ92_15030"/>
<dbReference type="KEGG" id="dax:FDQ92_00095"/>
<accession>A0A4V1ER83</accession>
<protein>
    <recommendedName>
        <fullName evidence="5">DUF2497 domain-containing protein</fullName>
    </recommendedName>
</protein>
<feature type="region of interest" description="Disordered" evidence="1">
    <location>
        <begin position="144"/>
        <end position="163"/>
    </location>
</feature>
<evidence type="ECO:0000256" key="1">
    <source>
        <dbReference type="SAM" id="MobiDB-lite"/>
    </source>
</evidence>
<feature type="compositionally biased region" description="Basic and acidic residues" evidence="1">
    <location>
        <begin position="47"/>
        <end position="57"/>
    </location>
</feature>
<feature type="compositionally biased region" description="Acidic residues" evidence="1">
    <location>
        <begin position="65"/>
        <end position="77"/>
    </location>
</feature>
<evidence type="ECO:0000313" key="4">
    <source>
        <dbReference type="Proteomes" id="UP000298602"/>
    </source>
</evidence>
<feature type="compositionally biased region" description="Basic and acidic residues" evidence="1">
    <location>
        <begin position="198"/>
        <end position="212"/>
    </location>
</feature>
<feature type="region of interest" description="Disordered" evidence="1">
    <location>
        <begin position="265"/>
        <end position="290"/>
    </location>
</feature>
<evidence type="ECO:0000313" key="2">
    <source>
        <dbReference type="EMBL" id="QCQ20741.1"/>
    </source>
</evidence>
<feature type="compositionally biased region" description="Basic and acidic residues" evidence="1">
    <location>
        <begin position="113"/>
        <end position="139"/>
    </location>
</feature>
<gene>
    <name evidence="2" type="ORF">FDQ92_00095</name>
    <name evidence="3" type="ORF">FDQ92_15030</name>
</gene>
<organism evidence="2 4">
    <name type="scientific">Desulfoglaeba alkanexedens ALDC</name>
    <dbReference type="NCBI Taxonomy" id="980445"/>
    <lineage>
        <taxon>Bacteria</taxon>
        <taxon>Pseudomonadati</taxon>
        <taxon>Thermodesulfobacteriota</taxon>
        <taxon>Syntrophobacteria</taxon>
        <taxon>Syntrophobacterales</taxon>
        <taxon>Syntrophobacteraceae</taxon>
        <taxon>Desulfoglaeba</taxon>
    </lineage>
</organism>
<dbReference type="EMBL" id="CP040098">
    <property type="protein sequence ID" value="QCQ20741.1"/>
    <property type="molecule type" value="Genomic_DNA"/>
</dbReference>
<feature type="region of interest" description="Disordered" evidence="1">
    <location>
        <begin position="38"/>
        <end position="77"/>
    </location>
</feature>